<dbReference type="InterPro" id="IPR003591">
    <property type="entry name" value="Leu-rich_rpt_typical-subtyp"/>
</dbReference>
<reference evidence="6 7" key="1">
    <citation type="submission" date="2017-09" db="EMBL/GenBank/DDBJ databases">
        <title>WGS assembly of Aquilegia coerulea Goldsmith.</title>
        <authorList>
            <person name="Hodges S."/>
            <person name="Kramer E."/>
            <person name="Nordborg M."/>
            <person name="Tomkins J."/>
            <person name="Borevitz J."/>
            <person name="Derieg N."/>
            <person name="Yan J."/>
            <person name="Mihaltcheva S."/>
            <person name="Hayes R.D."/>
            <person name="Rokhsar D."/>
        </authorList>
    </citation>
    <scope>NUCLEOTIDE SEQUENCE [LARGE SCALE GENOMIC DNA]</scope>
    <source>
        <strain evidence="7">cv. Goldsmith</strain>
    </source>
</reference>
<dbReference type="Gene3D" id="3.80.10.10">
    <property type="entry name" value="Ribonuclease Inhibitor"/>
    <property type="match status" value="2"/>
</dbReference>
<evidence type="ECO:0000259" key="4">
    <source>
        <dbReference type="Pfam" id="PF00931"/>
    </source>
</evidence>
<dbReference type="Pfam" id="PF00931">
    <property type="entry name" value="NB-ARC"/>
    <property type="match status" value="1"/>
</dbReference>
<dbReference type="InParanoid" id="A0A2G5EVY4"/>
<keyword evidence="2" id="KW-0433">Leucine-rich repeat</keyword>
<sequence>MEFLGIHQANYLEAFKGLSDPCPLVIDNAVNEIFRVMENLVFGAVIFKGWKEEDNEIGKERVLKYVAKRAMEAKSFDVVIWMIEKRNASSIRRFQMRVAEQLGIAFSKNNDSDDDDEEGDKGTVDEIISRRIAACLEQKKFVLVHNGIWEFSDLMRMGIPVGRGAVYAMVLVVSNEVREYHKLVLMKTLSKQEVWDLVQEECVDIANCPSLRISGITPNDVMGCIICTFCTTYTTLSYRVRFWFAEGLIGGVSFDLTTTFGFGRVILEEFVDHCIIGRDEENIRSNISDAISERLESKGYPHLTVLGISGPEDYGYLGADWRQKSVKSVKSLSPQVLSTLSKVIFAWNHKKELPEDLFDNMTNVRTIDLSKTWIQSLPPSIVCLTNLRFLNLHSCKDLKPHQLYILRDLKKIEILDLSDNLFKEFPDNIFQGLDSLRLLDLSECSQLYSLPSSLFCLTNLEHLYLRSCENLSVLPSSTQGLEKLQVLEMTRTKLIEIPDQFFQSMCSLKELDLSFNLLLSQLSFKNCSSLETVTLSSNKNLEKLDLSSPKLKQFPIHGDQNLVCLKQLDLLNTKYLITVDWKDIKWLPQEVNWAQCGDGTTSHMYIQPFERSKDRNRDGVFISVGNANIFRTLSPSSALWEKSLSRFVVYVCPCEEHGKGKALAIWRAPLRYDDIFSKIKRSIPSYERCLEIEKVKRLPKGISGILSHAQFFILHDEKIIMRLSDLGVENMGMLRECLLERCDAMQAVFSVGANDLALHQPLLKCLEKLQIFSLMKLTHMCVSDRKLGKGSFSQLKYLHIEHCPQLVNVFSSSVCLKSLEVLEIKFCARLEEIFSGKENEEGSLQRLQTLCLLELPALKNIIHNVWLVSLNNAKVKGCPRLRELPLRSDNNIQNNNKLQKVPSIVVKCELEWWEQLEWKDKNVKEQVSFNSWKPFQFPPRG</sequence>
<dbReference type="OrthoDB" id="1936883at2759"/>
<dbReference type="AlphaFoldDB" id="A0A2G5EVY4"/>
<comment type="similarity">
    <text evidence="1">Belongs to the disease resistance NB-LRR family.</text>
</comment>
<dbReference type="SUPFAM" id="SSF52058">
    <property type="entry name" value="L domain-like"/>
    <property type="match status" value="1"/>
</dbReference>
<dbReference type="SUPFAM" id="SSF52047">
    <property type="entry name" value="RNI-like"/>
    <property type="match status" value="1"/>
</dbReference>
<evidence type="ECO:0000256" key="1">
    <source>
        <dbReference type="ARBA" id="ARBA00008894"/>
    </source>
</evidence>
<dbReference type="GO" id="GO:0043531">
    <property type="term" value="F:ADP binding"/>
    <property type="evidence" value="ECO:0007669"/>
    <property type="project" value="InterPro"/>
</dbReference>
<evidence type="ECO:0000313" key="6">
    <source>
        <dbReference type="EMBL" id="PIA59871.1"/>
    </source>
</evidence>
<dbReference type="Pfam" id="PF13855">
    <property type="entry name" value="LRR_8"/>
    <property type="match status" value="1"/>
</dbReference>
<dbReference type="InterPro" id="IPR002182">
    <property type="entry name" value="NB-ARC"/>
</dbReference>
<name>A0A2G5EVY4_AQUCA</name>
<protein>
    <submittedName>
        <fullName evidence="6">Uncharacterized protein</fullName>
    </submittedName>
</protein>
<proteinExistence type="inferred from homology"/>
<accession>A0A2G5EVY4</accession>
<dbReference type="PANTHER" id="PTHR33463:SF218">
    <property type="entry name" value="DISEASE RESISTANCE PROTEIN RPS2-LIKE"/>
    <property type="match status" value="1"/>
</dbReference>
<dbReference type="STRING" id="218851.A0A2G5EVY4"/>
<dbReference type="SMART" id="SM00369">
    <property type="entry name" value="LRR_TYP"/>
    <property type="match status" value="6"/>
</dbReference>
<keyword evidence="3" id="KW-0677">Repeat</keyword>
<feature type="domain" description="NB-ARC" evidence="4">
    <location>
        <begin position="57"/>
        <end position="202"/>
    </location>
</feature>
<dbReference type="InterPro" id="IPR026906">
    <property type="entry name" value="LRR_5"/>
</dbReference>
<keyword evidence="7" id="KW-1185">Reference proteome</keyword>
<organism evidence="6 7">
    <name type="scientific">Aquilegia coerulea</name>
    <name type="common">Rocky mountain columbine</name>
    <dbReference type="NCBI Taxonomy" id="218851"/>
    <lineage>
        <taxon>Eukaryota</taxon>
        <taxon>Viridiplantae</taxon>
        <taxon>Streptophyta</taxon>
        <taxon>Embryophyta</taxon>
        <taxon>Tracheophyta</taxon>
        <taxon>Spermatophyta</taxon>
        <taxon>Magnoliopsida</taxon>
        <taxon>Ranunculales</taxon>
        <taxon>Ranunculaceae</taxon>
        <taxon>Thalictroideae</taxon>
        <taxon>Aquilegia</taxon>
    </lineage>
</organism>
<dbReference type="InterPro" id="IPR057135">
    <property type="entry name" value="At4g27190-like_LRR"/>
</dbReference>
<dbReference type="EMBL" id="KZ305021">
    <property type="protein sequence ID" value="PIA59871.1"/>
    <property type="molecule type" value="Genomic_DNA"/>
</dbReference>
<dbReference type="InterPro" id="IPR050905">
    <property type="entry name" value="Plant_NBS-LRR"/>
</dbReference>
<evidence type="ECO:0000256" key="3">
    <source>
        <dbReference type="ARBA" id="ARBA00022737"/>
    </source>
</evidence>
<gene>
    <name evidence="6" type="ORF">AQUCO_00400620v1</name>
</gene>
<evidence type="ECO:0000313" key="7">
    <source>
        <dbReference type="Proteomes" id="UP000230069"/>
    </source>
</evidence>
<dbReference type="Pfam" id="PF13306">
    <property type="entry name" value="LRR_5"/>
    <property type="match status" value="1"/>
</dbReference>
<evidence type="ECO:0000256" key="2">
    <source>
        <dbReference type="ARBA" id="ARBA00022614"/>
    </source>
</evidence>
<dbReference type="InterPro" id="IPR032675">
    <property type="entry name" value="LRR_dom_sf"/>
</dbReference>
<feature type="domain" description="Disease resistance protein At4g27190-like leucine-rich repeats" evidence="5">
    <location>
        <begin position="791"/>
        <end position="884"/>
    </location>
</feature>
<evidence type="ECO:0000259" key="5">
    <source>
        <dbReference type="Pfam" id="PF23247"/>
    </source>
</evidence>
<dbReference type="Pfam" id="PF23247">
    <property type="entry name" value="LRR_RPS2"/>
    <property type="match status" value="1"/>
</dbReference>
<dbReference type="Proteomes" id="UP000230069">
    <property type="component" value="Unassembled WGS sequence"/>
</dbReference>
<dbReference type="InterPro" id="IPR001611">
    <property type="entry name" value="Leu-rich_rpt"/>
</dbReference>
<dbReference type="PANTHER" id="PTHR33463">
    <property type="entry name" value="NB-ARC DOMAIN-CONTAINING PROTEIN-RELATED"/>
    <property type="match status" value="1"/>
</dbReference>